<feature type="transmembrane region" description="Helical" evidence="1">
    <location>
        <begin position="20"/>
        <end position="42"/>
    </location>
</feature>
<sequence>MSEEGAMVAVNEETVKTSASISSAAVGLVLGGPIFAVIAAVAGNYVATQDSEVGEVARGVGKVSIDVLNFLLRLNQKYDLSTKASDAATDAVAKLKEKDTDGTLDQVTKVLSDTSGKITEINDEYDLVGKSKQAISYAGELSTKAIDKGIELNDEYKIVDKVTEAVKTTVEKGVDAAKKANA</sequence>
<evidence type="ECO:0000313" key="2">
    <source>
        <dbReference type="EMBL" id="KAJ8598883.1"/>
    </source>
</evidence>
<keyword evidence="1" id="KW-1133">Transmembrane helix</keyword>
<dbReference type="Proteomes" id="UP001230188">
    <property type="component" value="Unassembled WGS sequence"/>
</dbReference>
<proteinExistence type="predicted"/>
<name>A0AAD7U857_9STRA</name>
<dbReference type="AlphaFoldDB" id="A0AAD7U857"/>
<comment type="caution">
    <text evidence="2">The sequence shown here is derived from an EMBL/GenBank/DDBJ whole genome shotgun (WGS) entry which is preliminary data.</text>
</comment>
<evidence type="ECO:0000313" key="3">
    <source>
        <dbReference type="Proteomes" id="UP001230188"/>
    </source>
</evidence>
<protein>
    <submittedName>
        <fullName evidence="2">Uncharacterized protein</fullName>
    </submittedName>
</protein>
<keyword evidence="1" id="KW-0812">Transmembrane</keyword>
<organism evidence="2 3">
    <name type="scientific">Chrysophaeum taylorii</name>
    <dbReference type="NCBI Taxonomy" id="2483200"/>
    <lineage>
        <taxon>Eukaryota</taxon>
        <taxon>Sar</taxon>
        <taxon>Stramenopiles</taxon>
        <taxon>Ochrophyta</taxon>
        <taxon>Pelagophyceae</taxon>
        <taxon>Pelagomonadales</taxon>
        <taxon>Pelagomonadaceae</taxon>
        <taxon>Chrysophaeum</taxon>
    </lineage>
</organism>
<dbReference type="EMBL" id="JAQMWT010000629">
    <property type="protein sequence ID" value="KAJ8598883.1"/>
    <property type="molecule type" value="Genomic_DNA"/>
</dbReference>
<keyword evidence="1" id="KW-0472">Membrane</keyword>
<gene>
    <name evidence="2" type="ORF">CTAYLR_009972</name>
</gene>
<keyword evidence="3" id="KW-1185">Reference proteome</keyword>
<reference evidence="2" key="1">
    <citation type="submission" date="2023-01" db="EMBL/GenBank/DDBJ databases">
        <title>Metagenome sequencing of chrysophaentin producing Chrysophaeum taylorii.</title>
        <authorList>
            <person name="Davison J."/>
            <person name="Bewley C."/>
        </authorList>
    </citation>
    <scope>NUCLEOTIDE SEQUENCE</scope>
    <source>
        <strain evidence="2">NIES-1699</strain>
    </source>
</reference>
<evidence type="ECO:0000256" key="1">
    <source>
        <dbReference type="SAM" id="Phobius"/>
    </source>
</evidence>
<accession>A0AAD7U857</accession>